<dbReference type="SUPFAM" id="SSF54909">
    <property type="entry name" value="Dimeric alpha+beta barrel"/>
    <property type="match status" value="1"/>
</dbReference>
<keyword evidence="2" id="KW-0503">Monooxygenase</keyword>
<organism evidence="2 3">
    <name type="scientific">Plantimonas leprariae</name>
    <dbReference type="NCBI Taxonomy" id="2615207"/>
    <lineage>
        <taxon>Bacteria</taxon>
        <taxon>Pseudomonadati</taxon>
        <taxon>Pseudomonadota</taxon>
        <taxon>Alphaproteobacteria</taxon>
        <taxon>Hyphomicrobiales</taxon>
        <taxon>Aurantimonadaceae</taxon>
        <taxon>Plantimonas</taxon>
    </lineage>
</organism>
<dbReference type="GO" id="GO:0004497">
    <property type="term" value="F:monooxygenase activity"/>
    <property type="evidence" value="ECO:0007669"/>
    <property type="project" value="UniProtKB-KW"/>
</dbReference>
<dbReference type="AlphaFoldDB" id="A0A7V7TYK9"/>
<gene>
    <name evidence="2" type="ORF">F6X38_01730</name>
</gene>
<dbReference type="PANTHER" id="PTHR33336:SF15">
    <property type="entry name" value="ABM DOMAIN-CONTAINING PROTEIN"/>
    <property type="match status" value="1"/>
</dbReference>
<dbReference type="InterPro" id="IPR007138">
    <property type="entry name" value="ABM_dom"/>
</dbReference>
<evidence type="ECO:0000259" key="1">
    <source>
        <dbReference type="PROSITE" id="PS51725"/>
    </source>
</evidence>
<evidence type="ECO:0000313" key="3">
    <source>
        <dbReference type="Proteomes" id="UP000432089"/>
    </source>
</evidence>
<protein>
    <submittedName>
        <fullName evidence="2">Antibiotic biosynthesis monooxygenase</fullName>
    </submittedName>
</protein>
<keyword evidence="3" id="KW-1185">Reference proteome</keyword>
<dbReference type="InterPro" id="IPR050744">
    <property type="entry name" value="AI-2_Isomerase_LsrG"/>
</dbReference>
<reference evidence="2 3" key="1">
    <citation type="submission" date="2019-09" db="EMBL/GenBank/DDBJ databases">
        <title>YIM 132180 draft genome.</title>
        <authorList>
            <person name="Zhang K."/>
        </authorList>
    </citation>
    <scope>NUCLEOTIDE SEQUENCE [LARGE SCALE GENOMIC DNA]</scope>
    <source>
        <strain evidence="2 3">YIM 132180</strain>
    </source>
</reference>
<evidence type="ECO:0000313" key="2">
    <source>
        <dbReference type="EMBL" id="KAB0682827.1"/>
    </source>
</evidence>
<dbReference type="RefSeq" id="WP_150967799.1">
    <property type="nucleotide sequence ID" value="NZ_VZDO01000001.1"/>
</dbReference>
<feature type="domain" description="ABM" evidence="1">
    <location>
        <begin position="2"/>
        <end position="90"/>
    </location>
</feature>
<dbReference type="EMBL" id="VZDO01000001">
    <property type="protein sequence ID" value="KAB0682827.1"/>
    <property type="molecule type" value="Genomic_DNA"/>
</dbReference>
<name>A0A7V7TYK9_9HYPH</name>
<dbReference type="PROSITE" id="PS51725">
    <property type="entry name" value="ABM"/>
    <property type="match status" value="1"/>
</dbReference>
<keyword evidence="2" id="KW-0560">Oxidoreductase</keyword>
<sequence length="98" mass="10986">MITVIATLKIKAGTRDDVAAAAHPCIEATRKEAGCRRYDLTSNVLDPTQLVFVEEWESREALEAHFNTDHIKAWREAGKPFVESAVVEIIHATQVERL</sequence>
<proteinExistence type="predicted"/>
<dbReference type="PANTHER" id="PTHR33336">
    <property type="entry name" value="QUINOL MONOOXYGENASE YGIN-RELATED"/>
    <property type="match status" value="1"/>
</dbReference>
<dbReference type="InterPro" id="IPR011008">
    <property type="entry name" value="Dimeric_a/b-barrel"/>
</dbReference>
<dbReference type="Proteomes" id="UP000432089">
    <property type="component" value="Unassembled WGS sequence"/>
</dbReference>
<comment type="caution">
    <text evidence="2">The sequence shown here is derived from an EMBL/GenBank/DDBJ whole genome shotgun (WGS) entry which is preliminary data.</text>
</comment>
<dbReference type="Gene3D" id="3.30.70.100">
    <property type="match status" value="1"/>
</dbReference>
<dbReference type="Pfam" id="PF03992">
    <property type="entry name" value="ABM"/>
    <property type="match status" value="1"/>
</dbReference>
<accession>A0A7V7TYK9</accession>